<evidence type="ECO:0000259" key="7">
    <source>
        <dbReference type="PROSITE" id="PS50011"/>
    </source>
</evidence>
<protein>
    <recommendedName>
        <fullName evidence="1">non-specific serine/threonine protein kinase</fullName>
        <ecNumber evidence="1">2.7.11.1</ecNumber>
    </recommendedName>
</protein>
<evidence type="ECO:0000256" key="2">
    <source>
        <dbReference type="ARBA" id="ARBA00022679"/>
    </source>
</evidence>
<dbReference type="GO" id="GO:0004693">
    <property type="term" value="F:cyclin-dependent protein serine/threonine kinase activity"/>
    <property type="evidence" value="ECO:0007669"/>
    <property type="project" value="UniProtKB-EC"/>
</dbReference>
<evidence type="ECO:0000313" key="9">
    <source>
        <dbReference type="Proteomes" id="UP001281761"/>
    </source>
</evidence>
<feature type="domain" description="Protein kinase" evidence="7">
    <location>
        <begin position="13"/>
        <end position="271"/>
    </location>
</feature>
<dbReference type="InterPro" id="IPR008271">
    <property type="entry name" value="Ser/Thr_kinase_AS"/>
</dbReference>
<evidence type="ECO:0000256" key="3">
    <source>
        <dbReference type="ARBA" id="ARBA00022741"/>
    </source>
</evidence>
<dbReference type="SUPFAM" id="SSF56112">
    <property type="entry name" value="Protein kinase-like (PK-like)"/>
    <property type="match status" value="1"/>
</dbReference>
<keyword evidence="3" id="KW-0547">Nucleotide-binding</keyword>
<reference evidence="8 9" key="1">
    <citation type="journal article" date="2022" name="bioRxiv">
        <title>Genomics of Preaxostyla Flagellates Illuminates Evolutionary Transitions and the Path Towards Mitochondrial Loss.</title>
        <authorList>
            <person name="Novak L.V.F."/>
            <person name="Treitli S.C."/>
            <person name="Pyrih J."/>
            <person name="Halakuc P."/>
            <person name="Pipaliya S.V."/>
            <person name="Vacek V."/>
            <person name="Brzon O."/>
            <person name="Soukal P."/>
            <person name="Eme L."/>
            <person name="Dacks J.B."/>
            <person name="Karnkowska A."/>
            <person name="Elias M."/>
            <person name="Hampl V."/>
        </authorList>
    </citation>
    <scope>NUCLEOTIDE SEQUENCE [LARGE SCALE GENOMIC DNA]</scope>
    <source>
        <strain evidence="8">NAU3</strain>
        <tissue evidence="8">Gut</tissue>
    </source>
</reference>
<keyword evidence="4 8" id="KW-0418">Kinase</keyword>
<keyword evidence="9" id="KW-1185">Reference proteome</keyword>
<organism evidence="8 9">
    <name type="scientific">Blattamonas nauphoetae</name>
    <dbReference type="NCBI Taxonomy" id="2049346"/>
    <lineage>
        <taxon>Eukaryota</taxon>
        <taxon>Metamonada</taxon>
        <taxon>Preaxostyla</taxon>
        <taxon>Oxymonadida</taxon>
        <taxon>Blattamonas</taxon>
    </lineage>
</organism>
<evidence type="ECO:0000313" key="8">
    <source>
        <dbReference type="EMBL" id="KAK2945697.1"/>
    </source>
</evidence>
<dbReference type="CDD" id="cd14014">
    <property type="entry name" value="STKc_PknB_like"/>
    <property type="match status" value="1"/>
</dbReference>
<feature type="coiled-coil region" evidence="6">
    <location>
        <begin position="289"/>
        <end position="323"/>
    </location>
</feature>
<dbReference type="EC" id="2.7.11.1" evidence="1"/>
<dbReference type="PROSITE" id="PS00108">
    <property type="entry name" value="PROTEIN_KINASE_ST"/>
    <property type="match status" value="1"/>
</dbReference>
<dbReference type="InterPro" id="IPR050660">
    <property type="entry name" value="NEK_Ser/Thr_kinase"/>
</dbReference>
<evidence type="ECO:0000256" key="1">
    <source>
        <dbReference type="ARBA" id="ARBA00012513"/>
    </source>
</evidence>
<proteinExistence type="predicted"/>
<gene>
    <name evidence="8" type="ORF">BLNAU_19366</name>
</gene>
<name>A0ABQ9X1X4_9EUKA</name>
<dbReference type="PANTHER" id="PTHR43671:SF13">
    <property type="entry name" value="SERINE_THREONINE-PROTEIN KINASE NEK2"/>
    <property type="match status" value="1"/>
</dbReference>
<evidence type="ECO:0000256" key="4">
    <source>
        <dbReference type="ARBA" id="ARBA00022777"/>
    </source>
</evidence>
<dbReference type="Proteomes" id="UP001281761">
    <property type="component" value="Unassembled WGS sequence"/>
</dbReference>
<accession>A0ABQ9X1X4</accession>
<keyword evidence="2 8" id="KW-0808">Transferase</keyword>
<dbReference type="Pfam" id="PF00069">
    <property type="entry name" value="Pkinase"/>
    <property type="match status" value="1"/>
</dbReference>
<evidence type="ECO:0000256" key="5">
    <source>
        <dbReference type="ARBA" id="ARBA00022840"/>
    </source>
</evidence>
<dbReference type="EMBL" id="JARBJD010000250">
    <property type="protein sequence ID" value="KAK2945697.1"/>
    <property type="molecule type" value="Genomic_DNA"/>
</dbReference>
<dbReference type="Gene3D" id="1.10.510.10">
    <property type="entry name" value="Transferase(Phosphotransferase) domain 1"/>
    <property type="match status" value="1"/>
</dbReference>
<dbReference type="InterPro" id="IPR000719">
    <property type="entry name" value="Prot_kinase_dom"/>
</dbReference>
<dbReference type="PROSITE" id="PS50011">
    <property type="entry name" value="PROTEIN_KINASE_DOM"/>
    <property type="match status" value="1"/>
</dbReference>
<dbReference type="SMART" id="SM00220">
    <property type="entry name" value="S_TKc"/>
    <property type="match status" value="1"/>
</dbReference>
<sequence length="467" mass="52852">MATNLETLLPQGYTLVRPINEGACGRVLEVKHSATGKSYALKLMPRLSEADSKRGEREASLLERFRHPRIVGLHESIVINGYHGIVMELGKRNLKDLMLDYESRNESIPLEVAVQICIDIAEGLCVMHTHPSHPMAHGDLKPENVLLMEDNRAMLCDLGAADASGINTSHSAKEIGTFEYNSPERVKDPNQRGTPASDIWSLGVILYRMVTRWPLFDERSLPKIIRAIEDFDESNISKTLHPDFRGVLLRLLDHNPDSRATSTQLFKGRLLERMLGSESPLSKVRLNQIQSLEKQLTQHTEAEKSLQETKRKYDNLVESLRMEQVANLPPLIIRPPRCYQIRDQTFTRIKLEDEKKEEDGTMRLMGVVTLSEPITCGIVSISVTLTSLPILNDDTAFDIHITPASRSLSPLHAFETFDSFIRLSSFDGLLLLRSPSTEGMELHYECHEPLIVPPQTRQKYINPFLFT</sequence>
<keyword evidence="6" id="KW-0175">Coiled coil</keyword>
<comment type="caution">
    <text evidence="8">The sequence shown here is derived from an EMBL/GenBank/DDBJ whole genome shotgun (WGS) entry which is preliminary data.</text>
</comment>
<evidence type="ECO:0000256" key="6">
    <source>
        <dbReference type="SAM" id="Coils"/>
    </source>
</evidence>
<dbReference type="PANTHER" id="PTHR43671">
    <property type="entry name" value="SERINE/THREONINE-PROTEIN KINASE NEK"/>
    <property type="match status" value="1"/>
</dbReference>
<dbReference type="InterPro" id="IPR011009">
    <property type="entry name" value="Kinase-like_dom_sf"/>
</dbReference>
<keyword evidence="5" id="KW-0067">ATP-binding</keyword>